<evidence type="ECO:0000256" key="1">
    <source>
        <dbReference type="SAM" id="MobiDB-lite"/>
    </source>
</evidence>
<dbReference type="InterPro" id="IPR036291">
    <property type="entry name" value="NAD(P)-bd_dom_sf"/>
</dbReference>
<dbReference type="OrthoDB" id="319724at2"/>
<evidence type="ECO:0000313" key="3">
    <source>
        <dbReference type="EMBL" id="RAG85719.1"/>
    </source>
</evidence>
<evidence type="ECO:0000313" key="4">
    <source>
        <dbReference type="Proteomes" id="UP000248889"/>
    </source>
</evidence>
<dbReference type="Gene3D" id="3.90.25.10">
    <property type="entry name" value="UDP-galactose 4-epimerase, domain 1"/>
    <property type="match status" value="1"/>
</dbReference>
<organism evidence="3 4">
    <name type="scientific">Streptacidiphilus pinicola</name>
    <dbReference type="NCBI Taxonomy" id="2219663"/>
    <lineage>
        <taxon>Bacteria</taxon>
        <taxon>Bacillati</taxon>
        <taxon>Actinomycetota</taxon>
        <taxon>Actinomycetes</taxon>
        <taxon>Kitasatosporales</taxon>
        <taxon>Streptomycetaceae</taxon>
        <taxon>Streptacidiphilus</taxon>
    </lineage>
</organism>
<protein>
    <recommendedName>
        <fullName evidence="2">NmrA-like domain-containing protein</fullName>
    </recommendedName>
</protein>
<dbReference type="Pfam" id="PF05368">
    <property type="entry name" value="NmrA"/>
    <property type="match status" value="1"/>
</dbReference>
<accession>A0A2X0KF11</accession>
<dbReference type="Proteomes" id="UP000248889">
    <property type="component" value="Unassembled WGS sequence"/>
</dbReference>
<proteinExistence type="predicted"/>
<evidence type="ECO:0000259" key="2">
    <source>
        <dbReference type="Pfam" id="PF05368"/>
    </source>
</evidence>
<dbReference type="AlphaFoldDB" id="A0A2X0KF11"/>
<feature type="region of interest" description="Disordered" evidence="1">
    <location>
        <begin position="1"/>
        <end position="39"/>
    </location>
</feature>
<feature type="domain" description="NmrA-like" evidence="2">
    <location>
        <begin position="45"/>
        <end position="119"/>
    </location>
</feature>
<sequence>MVSRARPSPGCGRDGGAEHEFVAGNRRPGAPGQRPGGERRLTRAVVADLPVRADIPLSLISTRDIGVFAALAFDRPEQLLGCAVPLAGDFLTLPQIAEVFGRHTRLSARNHHVPLEEVWAFDRHVAGLSCIPGWGCWLWADWRGGCCSFESRSTGSG</sequence>
<comment type="caution">
    <text evidence="3">The sequence shown here is derived from an EMBL/GenBank/DDBJ whole genome shotgun (WGS) entry which is preliminary data.</text>
</comment>
<dbReference type="InterPro" id="IPR008030">
    <property type="entry name" value="NmrA-like"/>
</dbReference>
<feature type="compositionally biased region" description="Low complexity" evidence="1">
    <location>
        <begin position="24"/>
        <end position="33"/>
    </location>
</feature>
<reference evidence="3 4" key="1">
    <citation type="submission" date="2018-06" db="EMBL/GenBank/DDBJ databases">
        <title>Streptacidiphilus pinicola sp. nov., isolated from pine grove soil.</title>
        <authorList>
            <person name="Roh S.G."/>
            <person name="Park S."/>
            <person name="Kim M.-K."/>
            <person name="Yun B.-R."/>
            <person name="Park J."/>
            <person name="Kim M.J."/>
            <person name="Kim Y.S."/>
            <person name="Kim S.B."/>
        </authorList>
    </citation>
    <scope>NUCLEOTIDE SEQUENCE [LARGE SCALE GENOMIC DNA]</scope>
    <source>
        <strain evidence="3 4">MMS16-CNU450</strain>
    </source>
</reference>
<dbReference type="SUPFAM" id="SSF51735">
    <property type="entry name" value="NAD(P)-binding Rossmann-fold domains"/>
    <property type="match status" value="1"/>
</dbReference>
<dbReference type="EMBL" id="QKYN01000037">
    <property type="protein sequence ID" value="RAG85719.1"/>
    <property type="molecule type" value="Genomic_DNA"/>
</dbReference>
<dbReference type="Gene3D" id="3.40.50.720">
    <property type="entry name" value="NAD(P)-binding Rossmann-like Domain"/>
    <property type="match status" value="1"/>
</dbReference>
<gene>
    <name evidence="3" type="ORF">DN069_09395</name>
</gene>
<name>A0A2X0KF11_9ACTN</name>
<keyword evidence="4" id="KW-1185">Reference proteome</keyword>